<keyword evidence="2" id="KW-0328">Glycosyltransferase</keyword>
<sequence>MAIQITTPSRLHFGFLNLNKQKNLGGIGLTIQKPNNKLTIQKTNKTTIKNGNTQIKNKTQQIVHHLDLPGLEVEVESYIPPHKGFGSGTQTTLALLTATKKLYKPKLDIEKVAKELGRLKYSRVGLNAYLHGGFILEMGQKNKTYIEKFPENWQILIAVPKGKGEHGNKETKSIQETLPIKGYSERVSSEIITRMIPAIGKDLHTFGKSLNKVQREMGKAFKEIQGDTYSTPEGQKLVQQLKKYTPAVGQSSWGPAIYAILENDVDEAFETAKKTVDNVFITKPNNKGAKITYPDS</sequence>
<keyword evidence="4" id="KW-0418">Kinase</keyword>
<dbReference type="Proteomes" id="UP000195137">
    <property type="component" value="Unassembled WGS sequence"/>
</dbReference>
<evidence type="ECO:0000256" key="2">
    <source>
        <dbReference type="PIRNR" id="PIRNR004884"/>
    </source>
</evidence>
<dbReference type="GO" id="GO:0005524">
    <property type="term" value="F:ATP binding"/>
    <property type="evidence" value="ECO:0007669"/>
    <property type="project" value="UniProtKB-UniRule"/>
</dbReference>
<dbReference type="RefSeq" id="WP_086637339.1">
    <property type="nucleotide sequence ID" value="NZ_MRZU01000003.1"/>
</dbReference>
<dbReference type="PANTHER" id="PTHR20861:SF6">
    <property type="entry name" value="BETA-RIBOFURANOSYLPHENOL 5'-PHOSPHATE SYNTHASE"/>
    <property type="match status" value="1"/>
</dbReference>
<reference evidence="4 5" key="1">
    <citation type="submission" date="2016-12" db="EMBL/GenBank/DDBJ databases">
        <title>Discovery of methanogenic haloarchaea.</title>
        <authorList>
            <person name="Sorokin D.Y."/>
            <person name="Makarova K.S."/>
            <person name="Abbas B."/>
            <person name="Ferrer M."/>
            <person name="Golyshin P.N."/>
        </authorList>
    </citation>
    <scope>NUCLEOTIDE SEQUENCE [LARGE SCALE GENOMIC DNA]</scope>
    <source>
        <strain evidence="4">AMET1</strain>
    </source>
</reference>
<evidence type="ECO:0000313" key="5">
    <source>
        <dbReference type="Proteomes" id="UP000195137"/>
    </source>
</evidence>
<protein>
    <recommendedName>
        <fullName evidence="2">Beta-ribofuranosylaminobenzene 5'-phosphate synthase</fullName>
        <shortName evidence="2">Beta-RFA-P synthase</shortName>
        <ecNumber evidence="2">2.4.2.54</ecNumber>
    </recommendedName>
</protein>
<dbReference type="Pfam" id="PF00288">
    <property type="entry name" value="GHMP_kinases_N"/>
    <property type="match status" value="1"/>
</dbReference>
<comment type="pathway">
    <text evidence="2">Cofactor biosynthesis; 5,6,7,8-tetrahydromethanopterin biosynthesis.</text>
</comment>
<dbReference type="OrthoDB" id="85156at2157"/>
<evidence type="ECO:0000256" key="1">
    <source>
        <dbReference type="ARBA" id="ARBA00022679"/>
    </source>
</evidence>
<comment type="subunit">
    <text evidence="2">Homodimer.</text>
</comment>
<comment type="caution">
    <text evidence="4">The sequence shown here is derived from an EMBL/GenBank/DDBJ whole genome shotgun (WGS) entry which is preliminary data.</text>
</comment>
<proteinExistence type="inferred from homology"/>
<dbReference type="InterPro" id="IPR014721">
    <property type="entry name" value="Ribsml_uS5_D2-typ_fold_subgr"/>
</dbReference>
<gene>
    <name evidence="4" type="ORF">AMET1_0977</name>
</gene>
<dbReference type="AlphaFoldDB" id="A0A1Y3GCY7"/>
<evidence type="ECO:0000313" key="4">
    <source>
        <dbReference type="EMBL" id="OUJ19321.1"/>
    </source>
</evidence>
<evidence type="ECO:0000259" key="3">
    <source>
        <dbReference type="Pfam" id="PF00288"/>
    </source>
</evidence>
<dbReference type="GO" id="GO:0016301">
    <property type="term" value="F:kinase activity"/>
    <property type="evidence" value="ECO:0007669"/>
    <property type="project" value="UniProtKB-KW"/>
</dbReference>
<dbReference type="InterPro" id="IPR004422">
    <property type="entry name" value="RFAP_synthase"/>
</dbReference>
<comment type="similarity">
    <text evidence="2">Belongs to the beta-RFA-P synthase family.</text>
</comment>
<dbReference type="InterPro" id="IPR006204">
    <property type="entry name" value="GHMP_kinase_N_dom"/>
</dbReference>
<feature type="domain" description="GHMP kinase N-terminal" evidence="3">
    <location>
        <begin position="64"/>
        <end position="117"/>
    </location>
</feature>
<comment type="function">
    <text evidence="2">Catalyzes the condensation of 4-aminobenzoate (pABA) with 5-phospho-alpha-D-ribose 1-diphosphate (PRPP) to produce beta-ribofuranosylaminobenzene 5'-phosphate (beta-RFA-P).</text>
</comment>
<dbReference type="GO" id="GO:0043793">
    <property type="term" value="F:beta-ribofuranosylaminobenzene 5'-phosphate synthase activity"/>
    <property type="evidence" value="ECO:0007669"/>
    <property type="project" value="UniProtKB-EC"/>
</dbReference>
<dbReference type="EC" id="2.4.2.54" evidence="2"/>
<organism evidence="4 5">
    <name type="scientific">Methanonatronarchaeum thermophilum</name>
    <dbReference type="NCBI Taxonomy" id="1927129"/>
    <lineage>
        <taxon>Archaea</taxon>
        <taxon>Methanobacteriati</taxon>
        <taxon>Methanobacteriota</taxon>
        <taxon>Methanonatronarchaeia</taxon>
        <taxon>Methanonatronarchaeales</taxon>
        <taxon>Methanonatronarchaeaceae</taxon>
        <taxon>Methanonatronarchaeum</taxon>
    </lineage>
</organism>
<comment type="catalytic activity">
    <reaction evidence="2">
        <text>5-phospho-alpha-D-ribose 1-diphosphate + 4-hydroxybenzoate + H(+) = 4-(beta-D-ribofuranosyl)phenol 5'-phosphate + CO2 + diphosphate</text>
        <dbReference type="Rhea" id="RHEA:48556"/>
        <dbReference type="ChEBI" id="CHEBI:15378"/>
        <dbReference type="ChEBI" id="CHEBI:16526"/>
        <dbReference type="ChEBI" id="CHEBI:17879"/>
        <dbReference type="ChEBI" id="CHEBI:33019"/>
        <dbReference type="ChEBI" id="CHEBI:58017"/>
        <dbReference type="ChEBI" id="CHEBI:82767"/>
        <dbReference type="EC" id="2.4.2.54"/>
    </reaction>
</comment>
<keyword evidence="5" id="KW-1185">Reference proteome</keyword>
<name>A0A1Y3GCY7_9EURY</name>
<accession>A0A1Y3GCY7</accession>
<dbReference type="SUPFAM" id="SSF54211">
    <property type="entry name" value="Ribosomal protein S5 domain 2-like"/>
    <property type="match status" value="1"/>
</dbReference>
<dbReference type="InterPro" id="IPR020568">
    <property type="entry name" value="Ribosomal_Su5_D2-typ_SF"/>
</dbReference>
<dbReference type="EMBL" id="MRZU01000003">
    <property type="protein sequence ID" value="OUJ19321.1"/>
    <property type="molecule type" value="Genomic_DNA"/>
</dbReference>
<keyword evidence="1 2" id="KW-0808">Transferase</keyword>
<dbReference type="Gene3D" id="3.30.230.10">
    <property type="match status" value="1"/>
</dbReference>
<dbReference type="PIRSF" id="PIRSF004884">
    <property type="entry name" value="Sugar_kin_arch"/>
    <property type="match status" value="1"/>
</dbReference>
<dbReference type="UniPathway" id="UPA00065"/>
<dbReference type="PANTHER" id="PTHR20861">
    <property type="entry name" value="HOMOSERINE/4-DIPHOSPHOCYTIDYL-2-C-METHYL-D-ERYTHRITOL KINASE"/>
    <property type="match status" value="1"/>
</dbReference>